<protein>
    <submittedName>
        <fullName evidence="1">Uncharacterized protein</fullName>
    </submittedName>
</protein>
<keyword evidence="2" id="KW-1185">Reference proteome</keyword>
<accession>A0A931IFH4</accession>
<evidence type="ECO:0000313" key="1">
    <source>
        <dbReference type="EMBL" id="MBH0779400.1"/>
    </source>
</evidence>
<comment type="caution">
    <text evidence="1">The sequence shown here is derived from an EMBL/GenBank/DDBJ whole genome shotgun (WGS) entry which is preliminary data.</text>
</comment>
<dbReference type="InterPro" id="IPR036390">
    <property type="entry name" value="WH_DNA-bd_sf"/>
</dbReference>
<dbReference type="AlphaFoldDB" id="A0A931IFH4"/>
<proteinExistence type="predicted"/>
<dbReference type="RefSeq" id="WP_196151707.1">
    <property type="nucleotide sequence ID" value="NZ_JADMLG010000010.1"/>
</dbReference>
<dbReference type="SUPFAM" id="SSF46785">
    <property type="entry name" value="Winged helix' DNA-binding domain"/>
    <property type="match status" value="1"/>
</dbReference>
<reference evidence="1" key="1">
    <citation type="submission" date="2020-11" db="EMBL/GenBank/DDBJ databases">
        <title>Nocardia NEAU-351.nov., a novel actinomycete isolated from the cow dung.</title>
        <authorList>
            <person name="Zhang X."/>
        </authorList>
    </citation>
    <scope>NUCLEOTIDE SEQUENCE</scope>
    <source>
        <strain evidence="1">NEAU-351</strain>
    </source>
</reference>
<sequence length="87" mass="9480">MRDDEAKILAVLTTHEHCSTAELRDATGLDTRRVRQAVVALTFRSLLTAVPDGHSIAWGLSQRGRSFAGSIRGRAILDVPSTPRQTP</sequence>
<name>A0A931IFH4_9NOCA</name>
<organism evidence="1 2">
    <name type="scientific">Nocardia bovistercoris</name>
    <dbReference type="NCBI Taxonomy" id="2785916"/>
    <lineage>
        <taxon>Bacteria</taxon>
        <taxon>Bacillati</taxon>
        <taxon>Actinomycetota</taxon>
        <taxon>Actinomycetes</taxon>
        <taxon>Mycobacteriales</taxon>
        <taxon>Nocardiaceae</taxon>
        <taxon>Nocardia</taxon>
    </lineage>
</organism>
<dbReference type="EMBL" id="JADMLG010000010">
    <property type="protein sequence ID" value="MBH0779400.1"/>
    <property type="molecule type" value="Genomic_DNA"/>
</dbReference>
<evidence type="ECO:0000313" key="2">
    <source>
        <dbReference type="Proteomes" id="UP000655751"/>
    </source>
</evidence>
<dbReference type="Proteomes" id="UP000655751">
    <property type="component" value="Unassembled WGS sequence"/>
</dbReference>
<gene>
    <name evidence="1" type="ORF">IT779_24335</name>
</gene>